<proteinExistence type="predicted"/>
<keyword evidence="2" id="KW-1185">Reference proteome</keyword>
<dbReference type="AlphaFoldDB" id="A0A1W1YAY7"/>
<dbReference type="STRING" id="1938817.SAMN06296008_102152"/>
<sequence>MQSPQSPKIDLEDDLELINDYYSANHWGDGLPIIPPTQERINKMLGSLLPLKDQVVTHLPPGYGDATIELIAVNAVMAGCKPKDLPIIIAATEAMADPIFNLSALQPTTNPVAIWVIVSGAIAHENRFNMGLNCLGEGNAANATVGRAIRLILRNLGGALPGEMDRSTHGQPGRYTFCCMENADQTPWGSFHEARGFDKTQTSVTVVAIEGTMNMNSHAKDADELIQVFAKTMIHPPSNEYTHGGEPWLIVGPEHAEILVRKGYSKLQIQEKLWELSKMPGFEMAQRDFVRAIHSRSAELGALNTDSLLPISKKPEEIQLLVCGGPGTHTVYLPSFGNSRAVSRLVEN</sequence>
<name>A0A1W1YAY7_9BURK</name>
<accession>A0A1W1YAY7</accession>
<organism evidence="1 2">
    <name type="scientific">Polynucleobacter kasalickyi</name>
    <dbReference type="NCBI Taxonomy" id="1938817"/>
    <lineage>
        <taxon>Bacteria</taxon>
        <taxon>Pseudomonadati</taxon>
        <taxon>Pseudomonadota</taxon>
        <taxon>Betaproteobacteria</taxon>
        <taxon>Burkholderiales</taxon>
        <taxon>Burkholderiaceae</taxon>
        <taxon>Polynucleobacter</taxon>
    </lineage>
</organism>
<evidence type="ECO:0000313" key="1">
    <source>
        <dbReference type="EMBL" id="SMC32961.1"/>
    </source>
</evidence>
<dbReference type="OrthoDB" id="5240640at2"/>
<dbReference type="EMBL" id="FWXJ01000002">
    <property type="protein sequence ID" value="SMC32961.1"/>
    <property type="molecule type" value="Genomic_DNA"/>
</dbReference>
<evidence type="ECO:0008006" key="3">
    <source>
        <dbReference type="Google" id="ProtNLM"/>
    </source>
</evidence>
<protein>
    <recommendedName>
        <fullName evidence="3">Thiol-disulfide oxidoreductase</fullName>
    </recommendedName>
</protein>
<evidence type="ECO:0000313" key="2">
    <source>
        <dbReference type="Proteomes" id="UP000192708"/>
    </source>
</evidence>
<gene>
    <name evidence="1" type="ORF">SAMN06296008_102152</name>
</gene>
<dbReference type="RefSeq" id="WP_084282456.1">
    <property type="nucleotide sequence ID" value="NZ_FWXJ01000002.1"/>
</dbReference>
<dbReference type="Proteomes" id="UP000192708">
    <property type="component" value="Unassembled WGS sequence"/>
</dbReference>
<reference evidence="1 2" key="1">
    <citation type="submission" date="2017-04" db="EMBL/GenBank/DDBJ databases">
        <authorList>
            <person name="Afonso C.L."/>
            <person name="Miller P.J."/>
            <person name="Scott M.A."/>
            <person name="Spackman E."/>
            <person name="Goraichik I."/>
            <person name="Dimitrov K.M."/>
            <person name="Suarez D.L."/>
            <person name="Swayne D.E."/>
        </authorList>
    </citation>
    <scope>NUCLEOTIDE SEQUENCE [LARGE SCALE GENOMIC DNA]</scope>
    <source>
        <strain evidence="1 2">VK13</strain>
    </source>
</reference>